<name>A0A1I0DU86_9RHOB</name>
<feature type="domain" description="Transglutaminase-like" evidence="1">
    <location>
        <begin position="159"/>
        <end position="219"/>
    </location>
</feature>
<dbReference type="InterPro" id="IPR038765">
    <property type="entry name" value="Papain-like_cys_pep_sf"/>
</dbReference>
<dbReference type="OrthoDB" id="5438043at2"/>
<dbReference type="Gene3D" id="3.10.620.30">
    <property type="match status" value="1"/>
</dbReference>
<proteinExistence type="predicted"/>
<evidence type="ECO:0000313" key="2">
    <source>
        <dbReference type="EMBL" id="SET35522.1"/>
    </source>
</evidence>
<organism evidence="2 3">
    <name type="scientific">Paracoccus homiensis</name>
    <dbReference type="NCBI Taxonomy" id="364199"/>
    <lineage>
        <taxon>Bacteria</taxon>
        <taxon>Pseudomonadati</taxon>
        <taxon>Pseudomonadota</taxon>
        <taxon>Alphaproteobacteria</taxon>
        <taxon>Rhodobacterales</taxon>
        <taxon>Paracoccaceae</taxon>
        <taxon>Paracoccus</taxon>
    </lineage>
</organism>
<dbReference type="SMART" id="SM00460">
    <property type="entry name" value="TGc"/>
    <property type="match status" value="1"/>
</dbReference>
<dbReference type="InterPro" id="IPR002931">
    <property type="entry name" value="Transglutaminase-like"/>
</dbReference>
<dbReference type="Gene3D" id="2.60.40.2250">
    <property type="match status" value="1"/>
</dbReference>
<sequence>MTQLRIEVSMDYALAMPGAAILIIETARTDGQQIIDSDLRFDSFDHFSQVPGDEGIGHRDVIRAGDGVICAYRCDVTVTRDDPDLPAMSAQPVEQLSASALRYLLPSRYCEAERFQPFVRRRFGHLDGGSKVAAIRDWMESQIEYVPGSSHGGTTAADTYLDGQGVCRDYAHLMIAMCRAAQIPARMCSVYAPSVQPPDFHAVVQVYLDHDWHLVDPSGMAQAREMAVIAVGRDATDIAFLTTETNATLRSQQVRVTRLD</sequence>
<dbReference type="Pfam" id="PF01841">
    <property type="entry name" value="Transglut_core"/>
    <property type="match status" value="1"/>
</dbReference>
<reference evidence="2 3" key="1">
    <citation type="submission" date="2016-10" db="EMBL/GenBank/DDBJ databases">
        <authorList>
            <person name="de Groot N.N."/>
        </authorList>
    </citation>
    <scope>NUCLEOTIDE SEQUENCE [LARGE SCALE GENOMIC DNA]</scope>
    <source>
        <strain evidence="2 3">DSM 17862</strain>
    </source>
</reference>
<dbReference type="RefSeq" id="WP_090733948.1">
    <property type="nucleotide sequence ID" value="NZ_FOHO01000004.1"/>
</dbReference>
<dbReference type="SUPFAM" id="SSF54001">
    <property type="entry name" value="Cysteine proteinases"/>
    <property type="match status" value="1"/>
</dbReference>
<accession>A0A1I0DU86</accession>
<dbReference type="AlphaFoldDB" id="A0A1I0DU86"/>
<dbReference type="EMBL" id="FOHO01000004">
    <property type="protein sequence ID" value="SET35522.1"/>
    <property type="molecule type" value="Genomic_DNA"/>
</dbReference>
<gene>
    <name evidence="2" type="ORF">SAMN04489858_104287</name>
</gene>
<dbReference type="PANTHER" id="PTHR33490:SF12">
    <property type="entry name" value="BLL5557 PROTEIN"/>
    <property type="match status" value="1"/>
</dbReference>
<dbReference type="STRING" id="364199.SAMN04489858_104287"/>
<keyword evidence="3" id="KW-1185">Reference proteome</keyword>
<evidence type="ECO:0000259" key="1">
    <source>
        <dbReference type="SMART" id="SM00460"/>
    </source>
</evidence>
<evidence type="ECO:0000313" key="3">
    <source>
        <dbReference type="Proteomes" id="UP000199180"/>
    </source>
</evidence>
<dbReference type="PANTHER" id="PTHR33490">
    <property type="entry name" value="BLR5614 PROTEIN-RELATED"/>
    <property type="match status" value="1"/>
</dbReference>
<dbReference type="Proteomes" id="UP000199180">
    <property type="component" value="Unassembled WGS sequence"/>
</dbReference>
<protein>
    <submittedName>
        <fullName evidence="2">Transglutaminase-like superfamily protein</fullName>
    </submittedName>
</protein>